<dbReference type="InterPro" id="IPR023796">
    <property type="entry name" value="Serpin_dom"/>
</dbReference>
<evidence type="ECO:0000313" key="5">
    <source>
        <dbReference type="EMBL" id="AHX00578.1"/>
    </source>
</evidence>
<dbReference type="Gene3D" id="3.30.497.10">
    <property type="entry name" value="Antithrombin, subunit I, domain 2"/>
    <property type="match status" value="1"/>
</dbReference>
<dbReference type="CDD" id="cd00172">
    <property type="entry name" value="serpin"/>
    <property type="match status" value="1"/>
</dbReference>
<accession>A0A023NGS8</accession>
<dbReference type="InterPro" id="IPR023795">
    <property type="entry name" value="Serpin_CS"/>
</dbReference>
<evidence type="ECO:0000256" key="2">
    <source>
        <dbReference type="RuleBase" id="RU000411"/>
    </source>
</evidence>
<dbReference type="InterPro" id="IPR042178">
    <property type="entry name" value="Serpin_sf_1"/>
</dbReference>
<dbReference type="SUPFAM" id="SSF56574">
    <property type="entry name" value="Serpins"/>
    <property type="match status" value="1"/>
</dbReference>
<evidence type="ECO:0000256" key="1">
    <source>
        <dbReference type="ARBA" id="ARBA00009500"/>
    </source>
</evidence>
<dbReference type="EMBL" id="KJ413085">
    <property type="protein sequence ID" value="AHX00578.1"/>
    <property type="molecule type" value="mRNA"/>
</dbReference>
<keyword evidence="3" id="KW-0732">Signal</keyword>
<name>A0A023NGS8_AMPFA</name>
<dbReference type="Gene3D" id="2.10.310.10">
    <property type="entry name" value="Serpins superfamily"/>
    <property type="match status" value="1"/>
</dbReference>
<dbReference type="GO" id="GO:0005615">
    <property type="term" value="C:extracellular space"/>
    <property type="evidence" value="ECO:0007669"/>
    <property type="project" value="InterPro"/>
</dbReference>
<comment type="similarity">
    <text evidence="1 2">Belongs to the serpin family.</text>
</comment>
<evidence type="ECO:0000259" key="4">
    <source>
        <dbReference type="SMART" id="SM00093"/>
    </source>
</evidence>
<dbReference type="InterPro" id="IPR000215">
    <property type="entry name" value="Serpin_fam"/>
</dbReference>
<dbReference type="PANTHER" id="PTHR11461:SF211">
    <property type="entry name" value="GH10112P-RELATED"/>
    <property type="match status" value="1"/>
</dbReference>
<evidence type="ECO:0000256" key="3">
    <source>
        <dbReference type="SAM" id="SignalP"/>
    </source>
</evidence>
<reference evidence="5" key="1">
    <citation type="journal article" date="2015" name="Fish Shellfish Immunol.">
        <title>Involvement of a Serpin serine protease inhibitor (OoSerpin) from mollusc Octopus ocellatus in antibacterial response.</title>
        <authorList>
            <person name="Wei X."/>
            <person name="Xu J."/>
            <person name="Yang J."/>
            <person name="Liu X."/>
            <person name="Zhang R."/>
            <person name="Wang W."/>
            <person name="Yang J."/>
        </authorList>
    </citation>
    <scope>NUCLEOTIDE SEQUENCE</scope>
</reference>
<dbReference type="GO" id="GO:0004867">
    <property type="term" value="F:serine-type endopeptidase inhibitor activity"/>
    <property type="evidence" value="ECO:0007669"/>
    <property type="project" value="InterPro"/>
</dbReference>
<organism evidence="5">
    <name type="scientific">Amphioctopus fangsiao</name>
    <name type="common">Ocellated octopus</name>
    <name type="synonym">Octopus ocellatus</name>
    <dbReference type="NCBI Taxonomy" id="515817"/>
    <lineage>
        <taxon>Eukaryota</taxon>
        <taxon>Metazoa</taxon>
        <taxon>Spiralia</taxon>
        <taxon>Lophotrochozoa</taxon>
        <taxon>Mollusca</taxon>
        <taxon>Cephalopoda</taxon>
        <taxon>Coleoidea</taxon>
        <taxon>Octopodiformes</taxon>
        <taxon>Octopoda</taxon>
        <taxon>Incirrata</taxon>
        <taxon>Octopodidae</taxon>
        <taxon>Amphioctopus</taxon>
    </lineage>
</organism>
<dbReference type="PANTHER" id="PTHR11461">
    <property type="entry name" value="SERINE PROTEASE INHIBITOR, SERPIN"/>
    <property type="match status" value="1"/>
</dbReference>
<dbReference type="InterPro" id="IPR042185">
    <property type="entry name" value="Serpin_sf_2"/>
</dbReference>
<protein>
    <submittedName>
        <fullName evidence="5">Serpin</fullName>
    </submittedName>
</protein>
<dbReference type="InterPro" id="IPR036186">
    <property type="entry name" value="Serpin_sf"/>
</dbReference>
<dbReference type="AlphaFoldDB" id="A0A023NGS8"/>
<dbReference type="Pfam" id="PF00079">
    <property type="entry name" value="Serpin"/>
    <property type="match status" value="1"/>
</dbReference>
<sequence length="412" mass="46527">MLKKRKGLALLFVVVTLQTLTEINSSKMKSSNHHQEIKNLAASIDSFSASLYQEMVTGINENVFISPFSIATILSMVYFGARQNTAEQLKNVLNITSTPNAVGSAFRNYFLTLKNSNDDNICKSVNRLYVDDKFPISKSYKHDISQYFFTDIKNVDFVRNAERIRINANKWVKKETYNEITDLLPSKSLSADTALLLVNAMYFQGIWAERFQEKVTSPRKFHLGSGKSVSCDFMFLSEDFNTKISYNYKAVELPYVGEKFSMFVILPNKMDGLAALEKEINVQFLKEIIKGKGFEELSLELYLPKFRFQSALELSDGLQNLGLSDIFDASKANLSGISSQRELYVSKFFHKTFIDVNEKGTEAVAASGEVVISPVSAQTGTAFDVNHPFIFLIVDRRINMIYFIGKVTNPAD</sequence>
<dbReference type="PROSITE" id="PS00284">
    <property type="entry name" value="SERPIN"/>
    <property type="match status" value="1"/>
</dbReference>
<proteinExistence type="evidence at transcript level"/>
<feature type="signal peptide" evidence="3">
    <location>
        <begin position="1"/>
        <end position="25"/>
    </location>
</feature>
<feature type="chain" id="PRO_5001523184" evidence="3">
    <location>
        <begin position="26"/>
        <end position="412"/>
    </location>
</feature>
<dbReference type="SMART" id="SM00093">
    <property type="entry name" value="SERPIN"/>
    <property type="match status" value="1"/>
</dbReference>
<feature type="domain" description="Serpin" evidence="4">
    <location>
        <begin position="49"/>
        <end position="410"/>
    </location>
</feature>
<dbReference type="Gene3D" id="2.30.39.10">
    <property type="entry name" value="Alpha-1-antitrypsin, domain 1"/>
    <property type="match status" value="1"/>
</dbReference>